<comment type="subcellular location">
    <subcellularLocation>
        <location evidence="1">Membrane</location>
        <topology evidence="1">Multi-pass membrane protein</topology>
    </subcellularLocation>
</comment>
<sequence length="203" mass="20226">MVALVIAAVLPSDALSFVFVGGMLVAAAVTSAQRIVGWRSAPWAGLAVATGAVPVLTLILASGAVPFSGPAIVATSGIVIGGAMTACGQAGRRARDELRARAGEFEAALALGFDRRAAGLEIARPSAAQALFPPLDQTRTVGLVTLPGAFIGVLLGGGSAAEAASAQILVLFGLLAAEIVAVAVTLELVVRNRFAVRTANAGT</sequence>
<dbReference type="EMBL" id="BAAAHE010000017">
    <property type="protein sequence ID" value="GAA0619987.1"/>
    <property type="molecule type" value="Genomic_DNA"/>
</dbReference>
<dbReference type="PANTHER" id="PTHR30028:SF0">
    <property type="entry name" value="PROTEIN ALUMINUM SENSITIVE 3"/>
    <property type="match status" value="1"/>
</dbReference>
<dbReference type="Pfam" id="PF03649">
    <property type="entry name" value="UPF0014"/>
    <property type="match status" value="1"/>
</dbReference>
<comment type="caution">
    <text evidence="7">The sequence shown here is derived from an EMBL/GenBank/DDBJ whole genome shotgun (WGS) entry which is preliminary data.</text>
</comment>
<evidence type="ECO:0000256" key="2">
    <source>
        <dbReference type="ARBA" id="ARBA00005268"/>
    </source>
</evidence>
<feature type="transmembrane region" description="Helical" evidence="6">
    <location>
        <begin position="41"/>
        <end position="65"/>
    </location>
</feature>
<feature type="transmembrane region" description="Helical" evidence="6">
    <location>
        <begin position="167"/>
        <end position="190"/>
    </location>
</feature>
<reference evidence="8" key="1">
    <citation type="journal article" date="2019" name="Int. J. Syst. Evol. Microbiol.">
        <title>The Global Catalogue of Microorganisms (GCM) 10K type strain sequencing project: providing services to taxonomists for standard genome sequencing and annotation.</title>
        <authorList>
            <consortium name="The Broad Institute Genomics Platform"/>
            <consortium name="The Broad Institute Genome Sequencing Center for Infectious Disease"/>
            <person name="Wu L."/>
            <person name="Ma J."/>
        </authorList>
    </citation>
    <scope>NUCLEOTIDE SEQUENCE [LARGE SCALE GENOMIC DNA]</scope>
    <source>
        <strain evidence="8">JCM 10671</strain>
    </source>
</reference>
<feature type="transmembrane region" description="Helical" evidence="6">
    <location>
        <begin position="6"/>
        <end position="29"/>
    </location>
</feature>
<evidence type="ECO:0000256" key="1">
    <source>
        <dbReference type="ARBA" id="ARBA00004141"/>
    </source>
</evidence>
<feature type="transmembrane region" description="Helical" evidence="6">
    <location>
        <begin position="71"/>
        <end position="91"/>
    </location>
</feature>
<keyword evidence="8" id="KW-1185">Reference proteome</keyword>
<dbReference type="Proteomes" id="UP001500957">
    <property type="component" value="Unassembled WGS sequence"/>
</dbReference>
<dbReference type="PANTHER" id="PTHR30028">
    <property type="entry name" value="UPF0014 INNER MEMBRANE PROTEIN YBBM-RELATED"/>
    <property type="match status" value="1"/>
</dbReference>
<name>A0ABP3RX40_9ACTN</name>
<accession>A0ABP3RX40</accession>
<protein>
    <submittedName>
        <fullName evidence="7">ABC transporter permease</fullName>
    </submittedName>
</protein>
<evidence type="ECO:0000313" key="7">
    <source>
        <dbReference type="EMBL" id="GAA0619987.1"/>
    </source>
</evidence>
<organism evidence="7 8">
    <name type="scientific">Sporichthya brevicatena</name>
    <dbReference type="NCBI Taxonomy" id="171442"/>
    <lineage>
        <taxon>Bacteria</taxon>
        <taxon>Bacillati</taxon>
        <taxon>Actinomycetota</taxon>
        <taxon>Actinomycetes</taxon>
        <taxon>Sporichthyales</taxon>
        <taxon>Sporichthyaceae</taxon>
        <taxon>Sporichthya</taxon>
    </lineage>
</organism>
<gene>
    <name evidence="7" type="ORF">GCM10009547_23120</name>
</gene>
<keyword evidence="3 6" id="KW-0812">Transmembrane</keyword>
<evidence type="ECO:0000256" key="4">
    <source>
        <dbReference type="ARBA" id="ARBA00022989"/>
    </source>
</evidence>
<evidence type="ECO:0000256" key="6">
    <source>
        <dbReference type="SAM" id="Phobius"/>
    </source>
</evidence>
<proteinExistence type="inferred from homology"/>
<evidence type="ECO:0000256" key="3">
    <source>
        <dbReference type="ARBA" id="ARBA00022692"/>
    </source>
</evidence>
<evidence type="ECO:0000313" key="8">
    <source>
        <dbReference type="Proteomes" id="UP001500957"/>
    </source>
</evidence>
<dbReference type="InterPro" id="IPR005226">
    <property type="entry name" value="UPF0014_fam"/>
</dbReference>
<comment type="similarity">
    <text evidence="2">Belongs to the UPF0014 family.</text>
</comment>
<keyword evidence="5 6" id="KW-0472">Membrane</keyword>
<feature type="transmembrane region" description="Helical" evidence="6">
    <location>
        <begin position="141"/>
        <end position="161"/>
    </location>
</feature>
<keyword evidence="4 6" id="KW-1133">Transmembrane helix</keyword>
<evidence type="ECO:0000256" key="5">
    <source>
        <dbReference type="ARBA" id="ARBA00023136"/>
    </source>
</evidence>